<comment type="caution">
    <text evidence="1">The sequence shown here is derived from an EMBL/GenBank/DDBJ whole genome shotgun (WGS) entry which is preliminary data.</text>
</comment>
<dbReference type="Proteomes" id="UP001286313">
    <property type="component" value="Unassembled WGS sequence"/>
</dbReference>
<gene>
    <name evidence="1" type="ORF">Pcinc_039542</name>
</gene>
<organism evidence="1 2">
    <name type="scientific">Petrolisthes cinctipes</name>
    <name type="common">Flat porcelain crab</name>
    <dbReference type="NCBI Taxonomy" id="88211"/>
    <lineage>
        <taxon>Eukaryota</taxon>
        <taxon>Metazoa</taxon>
        <taxon>Ecdysozoa</taxon>
        <taxon>Arthropoda</taxon>
        <taxon>Crustacea</taxon>
        <taxon>Multicrustacea</taxon>
        <taxon>Malacostraca</taxon>
        <taxon>Eumalacostraca</taxon>
        <taxon>Eucarida</taxon>
        <taxon>Decapoda</taxon>
        <taxon>Pleocyemata</taxon>
        <taxon>Anomura</taxon>
        <taxon>Galatheoidea</taxon>
        <taxon>Porcellanidae</taxon>
        <taxon>Petrolisthes</taxon>
    </lineage>
</organism>
<dbReference type="AlphaFoldDB" id="A0AAE1BNS7"/>
<accession>A0AAE1BNS7</accession>
<protein>
    <submittedName>
        <fullName evidence="1">Uncharacterized protein</fullName>
    </submittedName>
</protein>
<evidence type="ECO:0000313" key="1">
    <source>
        <dbReference type="EMBL" id="KAK3853940.1"/>
    </source>
</evidence>
<name>A0AAE1BNS7_PETCI</name>
<proteinExistence type="predicted"/>
<dbReference type="EMBL" id="JAWQEG010006760">
    <property type="protein sequence ID" value="KAK3853940.1"/>
    <property type="molecule type" value="Genomic_DNA"/>
</dbReference>
<keyword evidence="2" id="KW-1185">Reference proteome</keyword>
<sequence>MFLYRRINSLCTRAVLSSEHQNPRSIMMCSRVSVGLGVLCLLSFLLTMGPQLTAGGLLEKIQPSEDCLTPEQIEEAQCECECNLVADIPSFCFPASMKHYCHDFFTIPSRPKEEDADQCGCCLFNDSLMC</sequence>
<reference evidence="1" key="1">
    <citation type="submission" date="2023-10" db="EMBL/GenBank/DDBJ databases">
        <title>Genome assemblies of two species of porcelain crab, Petrolisthes cinctipes and Petrolisthes manimaculis (Anomura: Porcellanidae).</title>
        <authorList>
            <person name="Angst P."/>
        </authorList>
    </citation>
    <scope>NUCLEOTIDE SEQUENCE</scope>
    <source>
        <strain evidence="1">PB745_01</strain>
        <tissue evidence="1">Gill</tissue>
    </source>
</reference>
<evidence type="ECO:0000313" key="2">
    <source>
        <dbReference type="Proteomes" id="UP001286313"/>
    </source>
</evidence>